<evidence type="ECO:0000256" key="1">
    <source>
        <dbReference type="ARBA" id="ARBA00001947"/>
    </source>
</evidence>
<dbReference type="PANTHER" id="PTHR46233:SF3">
    <property type="entry name" value="HYDROXYACYLGLUTATHIONE HYDROLASE GLOC"/>
    <property type="match status" value="1"/>
</dbReference>
<keyword evidence="4" id="KW-0862">Zinc</keyword>
<dbReference type="AlphaFoldDB" id="A0A9D9NND9"/>
<feature type="domain" description="Metallo-beta-lactamase" evidence="6">
    <location>
        <begin position="13"/>
        <end position="195"/>
    </location>
</feature>
<dbReference type="Gene3D" id="3.60.15.10">
    <property type="entry name" value="Ribonuclease Z/Hydroxyacylglutathione hydrolase-like"/>
    <property type="match status" value="1"/>
</dbReference>
<dbReference type="Pfam" id="PF00753">
    <property type="entry name" value="Lactamase_B"/>
    <property type="match status" value="1"/>
</dbReference>
<dbReference type="SMART" id="SM00849">
    <property type="entry name" value="Lactamase_B"/>
    <property type="match status" value="1"/>
</dbReference>
<keyword evidence="2" id="KW-0479">Metal-binding</keyword>
<dbReference type="PANTHER" id="PTHR46233">
    <property type="entry name" value="HYDROXYACYLGLUTATHIONE HYDROLASE GLOC"/>
    <property type="match status" value="1"/>
</dbReference>
<reference evidence="7" key="2">
    <citation type="journal article" date="2021" name="PeerJ">
        <title>Extensive microbial diversity within the chicken gut microbiome revealed by metagenomics and culture.</title>
        <authorList>
            <person name="Gilroy R."/>
            <person name="Ravi A."/>
            <person name="Getino M."/>
            <person name="Pursley I."/>
            <person name="Horton D.L."/>
            <person name="Alikhan N.F."/>
            <person name="Baker D."/>
            <person name="Gharbi K."/>
            <person name="Hall N."/>
            <person name="Watson M."/>
            <person name="Adriaenssens E.M."/>
            <person name="Foster-Nyarko E."/>
            <person name="Jarju S."/>
            <person name="Secka A."/>
            <person name="Antonio M."/>
            <person name="Oren A."/>
            <person name="Chaudhuri R.R."/>
            <person name="La Ragione R."/>
            <person name="Hildebrand F."/>
            <person name="Pallen M.J."/>
        </authorList>
    </citation>
    <scope>NUCLEOTIDE SEQUENCE</scope>
    <source>
        <strain evidence="7">B3-1481</strain>
    </source>
</reference>
<evidence type="ECO:0000256" key="3">
    <source>
        <dbReference type="ARBA" id="ARBA00022801"/>
    </source>
</evidence>
<accession>A0A9D9NND9</accession>
<name>A0A9D9NND9_9BACT</name>
<reference evidence="7" key="1">
    <citation type="submission" date="2020-10" db="EMBL/GenBank/DDBJ databases">
        <authorList>
            <person name="Gilroy R."/>
        </authorList>
    </citation>
    <scope>NUCLEOTIDE SEQUENCE</scope>
    <source>
        <strain evidence="7">B3-1481</strain>
    </source>
</reference>
<evidence type="ECO:0000313" key="7">
    <source>
        <dbReference type="EMBL" id="MBO8479866.1"/>
    </source>
</evidence>
<gene>
    <name evidence="7" type="ORF">IAB76_01980</name>
</gene>
<dbReference type="EMBL" id="JADILW010000028">
    <property type="protein sequence ID" value="MBO8479866.1"/>
    <property type="molecule type" value="Genomic_DNA"/>
</dbReference>
<proteinExistence type="predicted"/>
<dbReference type="InterPro" id="IPR051453">
    <property type="entry name" value="MBL_Glyoxalase_II"/>
</dbReference>
<evidence type="ECO:0000256" key="2">
    <source>
        <dbReference type="ARBA" id="ARBA00022723"/>
    </source>
</evidence>
<dbReference type="GO" id="GO:0046872">
    <property type="term" value="F:metal ion binding"/>
    <property type="evidence" value="ECO:0007669"/>
    <property type="project" value="UniProtKB-KW"/>
</dbReference>
<organism evidence="7 8">
    <name type="scientific">Candidatus Cryptobacteroides avistercoris</name>
    <dbReference type="NCBI Taxonomy" id="2840758"/>
    <lineage>
        <taxon>Bacteria</taxon>
        <taxon>Pseudomonadati</taxon>
        <taxon>Bacteroidota</taxon>
        <taxon>Bacteroidia</taxon>
        <taxon>Bacteroidales</taxon>
        <taxon>Candidatus Cryptobacteroides</taxon>
    </lineage>
</organism>
<dbReference type="CDD" id="cd06262">
    <property type="entry name" value="metallo-hydrolase-like_MBL-fold"/>
    <property type="match status" value="1"/>
</dbReference>
<evidence type="ECO:0000256" key="5">
    <source>
        <dbReference type="SAM" id="MobiDB-lite"/>
    </source>
</evidence>
<dbReference type="InterPro" id="IPR001279">
    <property type="entry name" value="Metallo-B-lactamas"/>
</dbReference>
<dbReference type="GO" id="GO:0016787">
    <property type="term" value="F:hydrolase activity"/>
    <property type="evidence" value="ECO:0007669"/>
    <property type="project" value="UniProtKB-KW"/>
</dbReference>
<protein>
    <submittedName>
        <fullName evidence="7">MBL fold metallo-hydrolase</fullName>
    </submittedName>
</protein>
<dbReference type="Proteomes" id="UP000823769">
    <property type="component" value="Unassembled WGS sequence"/>
</dbReference>
<dbReference type="InterPro" id="IPR036866">
    <property type="entry name" value="RibonucZ/Hydroxyglut_hydro"/>
</dbReference>
<evidence type="ECO:0000259" key="6">
    <source>
        <dbReference type="SMART" id="SM00849"/>
    </source>
</evidence>
<evidence type="ECO:0000313" key="8">
    <source>
        <dbReference type="Proteomes" id="UP000823769"/>
    </source>
</evidence>
<feature type="region of interest" description="Disordered" evidence="5">
    <location>
        <begin position="197"/>
        <end position="234"/>
    </location>
</feature>
<comment type="caution">
    <text evidence="7">The sequence shown here is derived from an EMBL/GenBank/DDBJ whole genome shotgun (WGS) entry which is preliminary data.</text>
</comment>
<comment type="cofactor">
    <cofactor evidence="1">
        <name>Zn(2+)</name>
        <dbReference type="ChEBI" id="CHEBI:29105"/>
    </cofactor>
</comment>
<dbReference type="SUPFAM" id="SSF56281">
    <property type="entry name" value="Metallo-hydrolase/oxidoreductase"/>
    <property type="match status" value="1"/>
</dbReference>
<sequence>MLKLYSHTYNLFEEQTYVAGGAEGRCVVVDPGFCNESERADFFGRLEEEKLTPEAVLLTHGHLDHIGGAAELQRRYGIPVYMNEDDRKVIENPDLRLSRLWKRFPDTGFSTSAVRDGDRVEAAGLTFEVIATPGHTPGGVCWLVRDEKLLFTGDTLFAGAIGRTDLSFGEYDDEIRSIMEKLMLLDGDIRIFPGHGPASTIADERTGNPFLEPFNEPEEEPDPDQPPIIIRPGA</sequence>
<evidence type="ECO:0000256" key="4">
    <source>
        <dbReference type="ARBA" id="ARBA00022833"/>
    </source>
</evidence>
<keyword evidence="3" id="KW-0378">Hydrolase</keyword>